<name>A0A8I5NDW5_PAPAN</name>
<dbReference type="Ensembl" id="ENSPANT00000070863.1">
    <property type="protein sequence ID" value="ENSPANP00000056716.1"/>
    <property type="gene ID" value="ENSPANG00000051339.1"/>
</dbReference>
<dbReference type="OMA" id="FWYKRRT"/>
<evidence type="ECO:0000256" key="1">
    <source>
        <dbReference type="SAM" id="Phobius"/>
    </source>
</evidence>
<reference evidence="2" key="2">
    <citation type="submission" date="2025-08" db="UniProtKB">
        <authorList>
            <consortium name="Ensembl"/>
        </authorList>
    </citation>
    <scope>IDENTIFICATION</scope>
</reference>
<keyword evidence="1" id="KW-1133">Transmembrane helix</keyword>
<dbReference type="AlphaFoldDB" id="A0A8I5NDW5"/>
<protein>
    <recommendedName>
        <fullName evidence="4">Secreted protein</fullName>
    </recommendedName>
</protein>
<reference evidence="2" key="3">
    <citation type="submission" date="2025-09" db="UniProtKB">
        <authorList>
            <consortium name="Ensembl"/>
        </authorList>
    </citation>
    <scope>IDENTIFICATION</scope>
</reference>
<dbReference type="GeneTree" id="ENSGT00550000076399"/>
<evidence type="ECO:0000313" key="2">
    <source>
        <dbReference type="Ensembl" id="ENSPANP00000056716.1"/>
    </source>
</evidence>
<dbReference type="Proteomes" id="UP000028761">
    <property type="component" value="Chromosome 2"/>
</dbReference>
<keyword evidence="1" id="KW-0812">Transmembrane</keyword>
<evidence type="ECO:0008006" key="4">
    <source>
        <dbReference type="Google" id="ProtNLM"/>
    </source>
</evidence>
<feature type="transmembrane region" description="Helical" evidence="1">
    <location>
        <begin position="39"/>
        <end position="57"/>
    </location>
</feature>
<keyword evidence="3" id="KW-1185">Reference proteome</keyword>
<reference evidence="2 3" key="1">
    <citation type="submission" date="2012-03" db="EMBL/GenBank/DDBJ databases">
        <title>Whole Genome Assembly of Papio anubis.</title>
        <authorList>
            <person name="Liu Y.L."/>
            <person name="Abraham K.A."/>
            <person name="Akbar H.A."/>
            <person name="Ali S.A."/>
            <person name="Anosike U.A."/>
            <person name="Aqrawi P.A."/>
            <person name="Arias F.A."/>
            <person name="Attaway T.A."/>
            <person name="Awwad R.A."/>
            <person name="Babu C.B."/>
            <person name="Bandaranaike D.B."/>
            <person name="Battles P.B."/>
            <person name="Bell A.B."/>
            <person name="Beltran B.B."/>
            <person name="Berhane-Mersha D.B."/>
            <person name="Bess C.B."/>
            <person name="Bickham C.B."/>
            <person name="Bolden T.B."/>
            <person name="Carter K.C."/>
            <person name="Chau D.C."/>
            <person name="Chavez A.C."/>
            <person name="Clerc-Blankenburg K.C."/>
            <person name="Coyle M.C."/>
            <person name="Dao M.D."/>
            <person name="Davila M.L.D."/>
            <person name="Davy-Carroll L.D."/>
            <person name="Denson S.D."/>
            <person name="Dinh H.D."/>
            <person name="Fernandez S.F."/>
            <person name="Fernando P.F."/>
            <person name="Forbes L.F."/>
            <person name="Francis C.F."/>
            <person name="Francisco L.F."/>
            <person name="Fu Q.F."/>
            <person name="Garcia-Iii R.G."/>
            <person name="Garrett T.G."/>
            <person name="Gross S.G."/>
            <person name="Gubbala S.G."/>
            <person name="Hirani K.H."/>
            <person name="Hogues M.H."/>
            <person name="Hollins B.H."/>
            <person name="Jackson L.J."/>
            <person name="Javaid M.J."/>
            <person name="Jhangiani S.J."/>
            <person name="Johnson A.J."/>
            <person name="Johnson B.J."/>
            <person name="Jones J.J."/>
            <person name="Joshi V.J."/>
            <person name="Kalu J.K."/>
            <person name="Khan N.K."/>
            <person name="Korchina V.K."/>
            <person name="Kovar C.K."/>
            <person name="Lago L.L."/>
            <person name="Lara F.L."/>
            <person name="Le T.-K.L."/>
            <person name="Lee S.L."/>
            <person name="Legall-Iii F.L."/>
            <person name="Lemon S.L."/>
            <person name="Liu J.L."/>
            <person name="Liu Y.-S.L."/>
            <person name="Liyanage D.L."/>
            <person name="Lopez J.L."/>
            <person name="Lorensuhewa L.L."/>
            <person name="Mata R.M."/>
            <person name="Mathew T.M."/>
            <person name="Mercado C.M."/>
            <person name="Mercado I.M."/>
            <person name="Morales K.M."/>
            <person name="Morgan M.M."/>
            <person name="Munidasa M.M."/>
            <person name="Ngo D.N."/>
            <person name="Nguyen L.N."/>
            <person name="Nguyen T.N."/>
            <person name="Nguyen N.N."/>
            <person name="Obregon M.O."/>
            <person name="Okwuonu G.O."/>
            <person name="Ongeri F.O."/>
            <person name="Onwere C.O."/>
            <person name="Osifeso I.O."/>
            <person name="Parra A.P."/>
            <person name="Patil S.P."/>
            <person name="Perez A.P."/>
            <person name="Perez Y.P."/>
            <person name="Pham C.P."/>
            <person name="Pu L.-L.P."/>
            <person name="Puazo M.P."/>
            <person name="Quiroz J.Q."/>
            <person name="Rouhana J.R."/>
            <person name="Ruiz M.R."/>
            <person name="Ruiz S.-J.R."/>
            <person name="Saada N.S."/>
            <person name="Santibanez J.S."/>
            <person name="Scheel M.S."/>
            <person name="Schneider B.S."/>
            <person name="Simmons D.S."/>
            <person name="Sisson I.S."/>
            <person name="Tang L.-Y.T."/>
            <person name="Thornton R.T."/>
            <person name="Tisius J.T."/>
            <person name="Toledanes G.T."/>
            <person name="Trejos Z.T."/>
            <person name="Usmani K.U."/>
            <person name="Varghese R.V."/>
            <person name="Vattathil S.V."/>
            <person name="Vee V.V."/>
            <person name="Walker D.W."/>
            <person name="Weissenberger G.W."/>
            <person name="White C.W."/>
            <person name="Williams A.W."/>
            <person name="Woodworth J.W."/>
            <person name="Wright R.W."/>
            <person name="Zhu Y.Z."/>
            <person name="Han Y.H."/>
            <person name="Newsham I.N."/>
            <person name="Nazareth L.N."/>
            <person name="Worley K.W."/>
            <person name="Muzny D.M."/>
            <person name="Rogers J.R."/>
            <person name="Gibbs R.G."/>
        </authorList>
    </citation>
    <scope>NUCLEOTIDE SEQUENCE [LARGE SCALE GENOMIC DNA]</scope>
</reference>
<keyword evidence="1" id="KW-0472">Membrane</keyword>
<feature type="transmembrane region" description="Helical" evidence="1">
    <location>
        <begin position="12"/>
        <end position="33"/>
    </location>
</feature>
<accession>A0A8I5NDW5</accession>
<evidence type="ECO:0000313" key="3">
    <source>
        <dbReference type="Proteomes" id="UP000028761"/>
    </source>
</evidence>
<organism evidence="2 3">
    <name type="scientific">Papio anubis</name>
    <name type="common">Olive baboon</name>
    <dbReference type="NCBI Taxonomy" id="9555"/>
    <lineage>
        <taxon>Eukaryota</taxon>
        <taxon>Metazoa</taxon>
        <taxon>Chordata</taxon>
        <taxon>Craniata</taxon>
        <taxon>Vertebrata</taxon>
        <taxon>Euteleostomi</taxon>
        <taxon>Mammalia</taxon>
        <taxon>Eutheria</taxon>
        <taxon>Euarchontoglires</taxon>
        <taxon>Primates</taxon>
        <taxon>Haplorrhini</taxon>
        <taxon>Catarrhini</taxon>
        <taxon>Cercopithecidae</taxon>
        <taxon>Cercopithecinae</taxon>
        <taxon>Papio</taxon>
    </lineage>
</organism>
<proteinExistence type="predicted"/>
<sequence length="84" mass="9396">MAVPCQSCSVLATLSVSLAPLSCSLCVLAYAALMARGPFPFVCIWGMFCLLLEPPYIPSRRLKAKTNLNLLSVVFFWYKRRTYS</sequence>